<sequence length="162" mass="18362">MSDELDAGNDTEPITRSYLFEIHSPCHTYPFAKNYAVICSPSTELSLCVKGHNELLPLVSPVARLDETVTDQLVIKHSFYVFQALLMLPVSAEASYPVVPPEEDELRYSPTWESDDEYTDFAYSDLYANGYFTYYNNGVLRSETINEHEELPAMVCDLETGK</sequence>
<protein>
    <submittedName>
        <fullName evidence="1">Uncharacterized protein</fullName>
    </submittedName>
</protein>
<reference evidence="1 2" key="1">
    <citation type="submission" date="2018-11" db="EMBL/GenBank/DDBJ databases">
        <authorList>
            <consortium name="Pathogen Informatics"/>
        </authorList>
    </citation>
    <scope>NUCLEOTIDE SEQUENCE [LARGE SCALE GENOMIC DNA]</scope>
</reference>
<organism evidence="1 2">
    <name type="scientific">Cylicostephanus goldi</name>
    <name type="common">Nematode worm</name>
    <dbReference type="NCBI Taxonomy" id="71465"/>
    <lineage>
        <taxon>Eukaryota</taxon>
        <taxon>Metazoa</taxon>
        <taxon>Ecdysozoa</taxon>
        <taxon>Nematoda</taxon>
        <taxon>Chromadorea</taxon>
        <taxon>Rhabditida</taxon>
        <taxon>Rhabditina</taxon>
        <taxon>Rhabditomorpha</taxon>
        <taxon>Strongyloidea</taxon>
        <taxon>Strongylidae</taxon>
        <taxon>Cylicostephanus</taxon>
    </lineage>
</organism>
<name>A0A3P7MXR2_CYLGO</name>
<evidence type="ECO:0000313" key="1">
    <source>
        <dbReference type="EMBL" id="VDN34645.1"/>
    </source>
</evidence>
<proteinExistence type="predicted"/>
<gene>
    <name evidence="1" type="ORF">CGOC_LOCUS12696</name>
</gene>
<dbReference type="AlphaFoldDB" id="A0A3P7MXR2"/>
<dbReference type="OrthoDB" id="418495at2759"/>
<dbReference type="EMBL" id="UYRV01125043">
    <property type="protein sequence ID" value="VDN34645.1"/>
    <property type="molecule type" value="Genomic_DNA"/>
</dbReference>
<evidence type="ECO:0000313" key="2">
    <source>
        <dbReference type="Proteomes" id="UP000271889"/>
    </source>
</evidence>
<keyword evidence="2" id="KW-1185">Reference proteome</keyword>
<accession>A0A3P7MXR2</accession>
<dbReference type="Proteomes" id="UP000271889">
    <property type="component" value="Unassembled WGS sequence"/>
</dbReference>